<feature type="binding site" evidence="1">
    <location>
        <position position="148"/>
    </location>
    <ligand>
        <name>ATP</name>
        <dbReference type="ChEBI" id="CHEBI:30616"/>
    </ligand>
</feature>
<dbReference type="PANTHER" id="PTHR30270">
    <property type="entry name" value="THIAMINE-MONOPHOSPHATE KINASE"/>
    <property type="match status" value="1"/>
</dbReference>
<dbReference type="Proteomes" id="UP001589838">
    <property type="component" value="Unassembled WGS sequence"/>
</dbReference>
<dbReference type="CDD" id="cd02194">
    <property type="entry name" value="ThiL"/>
    <property type="match status" value="1"/>
</dbReference>
<dbReference type="PIRSF" id="PIRSF005303">
    <property type="entry name" value="Thiam_monoph_kin"/>
    <property type="match status" value="1"/>
</dbReference>
<comment type="pathway">
    <text evidence="1">Cofactor biosynthesis; thiamine diphosphate biosynthesis; thiamine diphosphate from thiamine phosphate: step 1/1.</text>
</comment>
<feature type="binding site" evidence="1">
    <location>
        <position position="219"/>
    </location>
    <ligand>
        <name>ATP</name>
        <dbReference type="ChEBI" id="CHEBI:30616"/>
    </ligand>
</feature>
<comment type="similarity">
    <text evidence="1">Belongs to the thiamine-monophosphate kinase family.</text>
</comment>
<dbReference type="Gene3D" id="3.30.1330.10">
    <property type="entry name" value="PurM-like, N-terminal domain"/>
    <property type="match status" value="1"/>
</dbReference>
<feature type="binding site" evidence="1">
    <location>
        <position position="74"/>
    </location>
    <ligand>
        <name>Mg(2+)</name>
        <dbReference type="ChEBI" id="CHEBI:18420"/>
        <label>4</label>
    </ligand>
</feature>
<comment type="catalytic activity">
    <reaction evidence="1">
        <text>thiamine phosphate + ATP = thiamine diphosphate + ADP</text>
        <dbReference type="Rhea" id="RHEA:15913"/>
        <dbReference type="ChEBI" id="CHEBI:30616"/>
        <dbReference type="ChEBI" id="CHEBI:37575"/>
        <dbReference type="ChEBI" id="CHEBI:58937"/>
        <dbReference type="ChEBI" id="CHEBI:456216"/>
        <dbReference type="EC" id="2.7.4.16"/>
    </reaction>
</comment>
<dbReference type="SUPFAM" id="SSF55326">
    <property type="entry name" value="PurM N-terminal domain-like"/>
    <property type="match status" value="1"/>
</dbReference>
<dbReference type="InterPro" id="IPR010918">
    <property type="entry name" value="PurM-like_C_dom"/>
</dbReference>
<protein>
    <recommendedName>
        <fullName evidence="1">Thiamine-monophosphate kinase</fullName>
        <shortName evidence="1">TMP kinase</shortName>
        <shortName evidence="1">Thiamine-phosphate kinase</shortName>
        <ecNumber evidence="1">2.7.4.16</ecNumber>
    </recommendedName>
</protein>
<keyword evidence="1 4" id="KW-0418">Kinase</keyword>
<dbReference type="Pfam" id="PF02769">
    <property type="entry name" value="AIRS_C"/>
    <property type="match status" value="1"/>
</dbReference>
<feature type="binding site" evidence="1">
    <location>
        <position position="323"/>
    </location>
    <ligand>
        <name>substrate</name>
    </ligand>
</feature>
<feature type="binding site" evidence="1">
    <location>
        <position position="45"/>
    </location>
    <ligand>
        <name>Mg(2+)</name>
        <dbReference type="ChEBI" id="CHEBI:18420"/>
        <label>2</label>
    </ligand>
</feature>
<comment type="miscellaneous">
    <text evidence="1">Reaction mechanism of ThiL seems to utilize a direct, inline transfer of the gamma-phosphate of ATP to TMP rather than a phosphorylated enzyme intermediate.</text>
</comment>
<evidence type="ECO:0000313" key="5">
    <source>
        <dbReference type="Proteomes" id="UP001589838"/>
    </source>
</evidence>
<gene>
    <name evidence="1 4" type="primary">thiL</name>
    <name evidence="4" type="ORF">ACFFHM_18495</name>
</gene>
<keyword evidence="1 4" id="KW-0808">Transferase</keyword>
<dbReference type="RefSeq" id="WP_335963714.1">
    <property type="nucleotide sequence ID" value="NZ_JAXBLX010000060.1"/>
</dbReference>
<feature type="binding site" evidence="1">
    <location>
        <position position="52"/>
    </location>
    <ligand>
        <name>substrate</name>
    </ligand>
</feature>
<dbReference type="EMBL" id="JBHLUX010000076">
    <property type="protein sequence ID" value="MFC0472415.1"/>
    <property type="molecule type" value="Genomic_DNA"/>
</dbReference>
<keyword evidence="1" id="KW-0784">Thiamine biosynthesis</keyword>
<name>A0ABV6KH83_9BACI</name>
<evidence type="ECO:0000259" key="3">
    <source>
        <dbReference type="Pfam" id="PF02769"/>
    </source>
</evidence>
<dbReference type="EC" id="2.7.4.16" evidence="1"/>
<evidence type="ECO:0000313" key="4">
    <source>
        <dbReference type="EMBL" id="MFC0472415.1"/>
    </source>
</evidence>
<dbReference type="PANTHER" id="PTHR30270:SF0">
    <property type="entry name" value="THIAMINE-MONOPHOSPHATE KINASE"/>
    <property type="match status" value="1"/>
</dbReference>
<feature type="binding site" evidence="1">
    <location>
        <position position="45"/>
    </location>
    <ligand>
        <name>Mg(2+)</name>
        <dbReference type="ChEBI" id="CHEBI:18420"/>
        <label>1</label>
    </ligand>
</feature>
<feature type="binding site" evidence="1">
    <location>
        <position position="74"/>
    </location>
    <ligand>
        <name>Mg(2+)</name>
        <dbReference type="ChEBI" id="CHEBI:18420"/>
        <label>3</label>
    </ligand>
</feature>
<dbReference type="InterPro" id="IPR016188">
    <property type="entry name" value="PurM-like_N"/>
</dbReference>
<organism evidence="4 5">
    <name type="scientific">Halalkalibacter kiskunsagensis</name>
    <dbReference type="NCBI Taxonomy" id="1548599"/>
    <lineage>
        <taxon>Bacteria</taxon>
        <taxon>Bacillati</taxon>
        <taxon>Bacillota</taxon>
        <taxon>Bacilli</taxon>
        <taxon>Bacillales</taxon>
        <taxon>Bacillaceae</taxon>
        <taxon>Halalkalibacter</taxon>
    </lineage>
</organism>
<dbReference type="GO" id="GO:0009030">
    <property type="term" value="F:thiamine-phosphate kinase activity"/>
    <property type="evidence" value="ECO:0007669"/>
    <property type="project" value="UniProtKB-EC"/>
</dbReference>
<dbReference type="HAMAP" id="MF_02128">
    <property type="entry name" value="TMP_kinase"/>
    <property type="match status" value="1"/>
</dbReference>
<feature type="binding site" evidence="1">
    <location>
        <position position="74"/>
    </location>
    <ligand>
        <name>Mg(2+)</name>
        <dbReference type="ChEBI" id="CHEBI:18420"/>
        <label>2</label>
    </ligand>
</feature>
<feature type="binding site" evidence="1">
    <location>
        <position position="104"/>
    </location>
    <ligand>
        <name>ATP</name>
        <dbReference type="ChEBI" id="CHEBI:30616"/>
    </ligand>
</feature>
<feature type="binding site" evidence="1">
    <location>
        <position position="267"/>
    </location>
    <ligand>
        <name>substrate</name>
    </ligand>
</feature>
<feature type="binding site" evidence="1">
    <location>
        <position position="28"/>
    </location>
    <ligand>
        <name>Mg(2+)</name>
        <dbReference type="ChEBI" id="CHEBI:18420"/>
        <label>3</label>
    </ligand>
</feature>
<dbReference type="InterPro" id="IPR036921">
    <property type="entry name" value="PurM-like_N_sf"/>
</dbReference>
<comment type="caution">
    <text evidence="4">The sequence shown here is derived from an EMBL/GenBank/DDBJ whole genome shotgun (WGS) entry which is preliminary data.</text>
</comment>
<evidence type="ECO:0000256" key="1">
    <source>
        <dbReference type="HAMAP-Rule" id="MF_02128"/>
    </source>
</evidence>
<keyword evidence="1" id="KW-0479">Metal-binding</keyword>
<feature type="domain" description="PurM-like N-terminal" evidence="2">
    <location>
        <begin position="26"/>
        <end position="140"/>
    </location>
</feature>
<feature type="binding site" evidence="1">
    <location>
        <position position="220"/>
    </location>
    <ligand>
        <name>Mg(2+)</name>
        <dbReference type="ChEBI" id="CHEBI:18420"/>
        <label>5</label>
    </ligand>
</feature>
<keyword evidence="1" id="KW-0067">ATP-binding</keyword>
<feature type="domain" description="PurM-like C-terminal" evidence="3">
    <location>
        <begin position="152"/>
        <end position="304"/>
    </location>
</feature>
<dbReference type="Pfam" id="PF00586">
    <property type="entry name" value="AIRS"/>
    <property type="match status" value="1"/>
</dbReference>
<dbReference type="InterPro" id="IPR006283">
    <property type="entry name" value="ThiL-like"/>
</dbReference>
<keyword evidence="5" id="KW-1185">Reference proteome</keyword>
<feature type="binding site" evidence="1">
    <location>
        <position position="28"/>
    </location>
    <ligand>
        <name>Mg(2+)</name>
        <dbReference type="ChEBI" id="CHEBI:18420"/>
        <label>4</label>
    </ligand>
</feature>
<accession>A0ABV6KH83</accession>
<comment type="function">
    <text evidence="1">Catalyzes the ATP-dependent phosphorylation of thiamine-monophosphate (TMP) to form thiamine-pyrophosphate (TPP), the active form of vitamin B1.</text>
</comment>
<dbReference type="SUPFAM" id="SSF56042">
    <property type="entry name" value="PurM C-terminal domain-like"/>
    <property type="match status" value="1"/>
</dbReference>
<reference evidence="4 5" key="1">
    <citation type="submission" date="2024-09" db="EMBL/GenBank/DDBJ databases">
        <authorList>
            <person name="Sun Q."/>
            <person name="Mori K."/>
        </authorList>
    </citation>
    <scope>NUCLEOTIDE SEQUENCE [LARGE SCALE GENOMIC DNA]</scope>
    <source>
        <strain evidence="4 5">NCAIM B.02610</strain>
    </source>
</reference>
<evidence type="ECO:0000259" key="2">
    <source>
        <dbReference type="Pfam" id="PF00586"/>
    </source>
</evidence>
<dbReference type="Gene3D" id="3.90.650.10">
    <property type="entry name" value="PurM-like C-terminal domain"/>
    <property type="match status" value="1"/>
</dbReference>
<dbReference type="InterPro" id="IPR036676">
    <property type="entry name" value="PurM-like_C_sf"/>
</dbReference>
<keyword evidence="1" id="KW-0460">Magnesium</keyword>
<feature type="binding site" evidence="1">
    <location>
        <position position="122"/>
    </location>
    <ligand>
        <name>Mg(2+)</name>
        <dbReference type="ChEBI" id="CHEBI:18420"/>
        <label>1</label>
    </ligand>
</feature>
<dbReference type="NCBIfam" id="TIGR01379">
    <property type="entry name" value="thiL"/>
    <property type="match status" value="1"/>
</dbReference>
<sequence length="330" mass="36338">MEDEFAFISNITPKRSYQKTLVRGIGDDAAVYSGTQNMDEVVCVDTMVEGVHFRRDTLSPFQIGKKGLAINISDLAAMGAVPTYYLVSIAVPAAWTEGELTDLYKGMDELAKKYQMDLIGGDTVSTKDALVLTVTAIGIVEKGRARFRDQARAGDRLFVTGYVGSSAAGLDLLFEKSLDGVFTEQEQSLVKAHQEPKPHIEEGRLLATSSKRIALNDVSDGVASEAHELAESSGVRIVIEAGALPIHEAMEKYSRQRQIDLALFGGEDFVLIGTAQEEDVKQLQVIFHKKGLRFQVIGFVEEGEPSVWLKEEGQLKKIEKHGYNHFQKRG</sequence>
<keyword evidence="1" id="KW-0547">Nucleotide-binding</keyword>
<proteinExistence type="inferred from homology"/>
<feature type="binding site" evidence="1">
    <location>
        <position position="217"/>
    </location>
    <ligand>
        <name>Mg(2+)</name>
        <dbReference type="ChEBI" id="CHEBI:18420"/>
        <label>3</label>
    </ligand>
</feature>
<comment type="caution">
    <text evidence="1">Lacks conserved residue(s) required for the propagation of feature annotation.</text>
</comment>
<feature type="binding site" evidence="1">
    <location>
        <begin position="121"/>
        <end position="122"/>
    </location>
    <ligand>
        <name>ATP</name>
        <dbReference type="ChEBI" id="CHEBI:30616"/>
    </ligand>
</feature>